<dbReference type="SUPFAM" id="SSF51735">
    <property type="entry name" value="NAD(P)-binding Rossmann-fold domains"/>
    <property type="match status" value="1"/>
</dbReference>
<organism evidence="3 4">
    <name type="scientific">Candidatus Pullichristensenella excrementigallinarum</name>
    <dbReference type="NCBI Taxonomy" id="2840907"/>
    <lineage>
        <taxon>Bacteria</taxon>
        <taxon>Bacillati</taxon>
        <taxon>Bacillota</taxon>
        <taxon>Clostridia</taxon>
        <taxon>Candidatus Pullichristensenella</taxon>
    </lineage>
</organism>
<dbReference type="Pfam" id="PF02254">
    <property type="entry name" value="TrkA_N"/>
    <property type="match status" value="1"/>
</dbReference>
<evidence type="ECO:0000313" key="4">
    <source>
        <dbReference type="Proteomes" id="UP000824072"/>
    </source>
</evidence>
<dbReference type="EMBL" id="DVMU01000125">
    <property type="protein sequence ID" value="HIU34033.1"/>
    <property type="molecule type" value="Genomic_DNA"/>
</dbReference>
<reference evidence="3" key="2">
    <citation type="journal article" date="2021" name="PeerJ">
        <title>Extensive microbial diversity within the chicken gut microbiome revealed by metagenomics and culture.</title>
        <authorList>
            <person name="Gilroy R."/>
            <person name="Ravi A."/>
            <person name="Getino M."/>
            <person name="Pursley I."/>
            <person name="Horton D.L."/>
            <person name="Alikhan N.F."/>
            <person name="Baker D."/>
            <person name="Gharbi K."/>
            <person name="Hall N."/>
            <person name="Watson M."/>
            <person name="Adriaenssens E.M."/>
            <person name="Foster-Nyarko E."/>
            <person name="Jarju S."/>
            <person name="Secka A."/>
            <person name="Antonio M."/>
            <person name="Oren A."/>
            <person name="Chaudhuri R.R."/>
            <person name="La Ragione R."/>
            <person name="Hildebrand F."/>
            <person name="Pallen M.J."/>
        </authorList>
    </citation>
    <scope>NUCLEOTIDE SEQUENCE</scope>
    <source>
        <strain evidence="3">ChiHcec3-11533</strain>
    </source>
</reference>
<gene>
    <name evidence="3" type="ORF">IAB02_05670</name>
</gene>
<protein>
    <submittedName>
        <fullName evidence="3">TrkA family potassium uptake protein</fullName>
    </submittedName>
</protein>
<sequence>MSRKQFVIVGLGRFGRTLAETLYEKGEDVLAIDLDEERVEDIRNSVTHSVQADAMDMEALRELGVRDFDVAVVTIGTDIKASGMATMLMKEVGVKYVIAKAHDEIHGRMLQKLGADKVIFPERDMGRRVAHNLISGNILDFIELSPDYSMVEIQSPAEWGGRTLRELDLRNRMHLNVIAIKRNGEVNAALTPETMIHAEDRMLVMATEDTVRRLKSR</sequence>
<feature type="domain" description="RCK N-terminal" evidence="1">
    <location>
        <begin position="3"/>
        <end position="119"/>
    </location>
</feature>
<dbReference type="Proteomes" id="UP000824072">
    <property type="component" value="Unassembled WGS sequence"/>
</dbReference>
<dbReference type="InterPro" id="IPR003148">
    <property type="entry name" value="RCK_N"/>
</dbReference>
<dbReference type="InterPro" id="IPR050721">
    <property type="entry name" value="Trk_Ktr_HKT_K-transport"/>
</dbReference>
<dbReference type="InterPro" id="IPR036291">
    <property type="entry name" value="NAD(P)-bd_dom_sf"/>
</dbReference>
<comment type="caution">
    <text evidence="3">The sequence shown here is derived from an EMBL/GenBank/DDBJ whole genome shotgun (WGS) entry which is preliminary data.</text>
</comment>
<dbReference type="GO" id="GO:0006813">
    <property type="term" value="P:potassium ion transport"/>
    <property type="evidence" value="ECO:0007669"/>
    <property type="project" value="InterPro"/>
</dbReference>
<dbReference type="PROSITE" id="PS51201">
    <property type="entry name" value="RCK_N"/>
    <property type="match status" value="1"/>
</dbReference>
<name>A0A9D1LB32_9FIRM</name>
<evidence type="ECO:0000259" key="1">
    <source>
        <dbReference type="PROSITE" id="PS51201"/>
    </source>
</evidence>
<dbReference type="InterPro" id="IPR006037">
    <property type="entry name" value="RCK_C"/>
</dbReference>
<dbReference type="PROSITE" id="PS51202">
    <property type="entry name" value="RCK_C"/>
    <property type="match status" value="1"/>
</dbReference>
<dbReference type="Gene3D" id="3.40.50.720">
    <property type="entry name" value="NAD(P)-binding Rossmann-like Domain"/>
    <property type="match status" value="1"/>
</dbReference>
<evidence type="ECO:0000259" key="2">
    <source>
        <dbReference type="PROSITE" id="PS51202"/>
    </source>
</evidence>
<dbReference type="PANTHER" id="PTHR43833:SF7">
    <property type="entry name" value="KTR SYSTEM POTASSIUM UPTAKE PROTEIN C"/>
    <property type="match status" value="1"/>
</dbReference>
<dbReference type="InterPro" id="IPR036721">
    <property type="entry name" value="RCK_C_sf"/>
</dbReference>
<accession>A0A9D1LB32</accession>
<dbReference type="PANTHER" id="PTHR43833">
    <property type="entry name" value="POTASSIUM CHANNEL PROTEIN 2-RELATED-RELATED"/>
    <property type="match status" value="1"/>
</dbReference>
<reference evidence="3" key="1">
    <citation type="submission" date="2020-10" db="EMBL/GenBank/DDBJ databases">
        <authorList>
            <person name="Gilroy R."/>
        </authorList>
    </citation>
    <scope>NUCLEOTIDE SEQUENCE</scope>
    <source>
        <strain evidence="3">ChiHcec3-11533</strain>
    </source>
</reference>
<dbReference type="Gene3D" id="3.30.70.1450">
    <property type="entry name" value="Regulator of K+ conductance, C-terminal domain"/>
    <property type="match status" value="1"/>
</dbReference>
<feature type="domain" description="RCK C-terminal" evidence="2">
    <location>
        <begin position="136"/>
        <end position="217"/>
    </location>
</feature>
<dbReference type="SUPFAM" id="SSF116726">
    <property type="entry name" value="TrkA C-terminal domain-like"/>
    <property type="match status" value="1"/>
</dbReference>
<dbReference type="AlphaFoldDB" id="A0A9D1LB32"/>
<evidence type="ECO:0000313" key="3">
    <source>
        <dbReference type="EMBL" id="HIU34033.1"/>
    </source>
</evidence>
<dbReference type="Pfam" id="PF02080">
    <property type="entry name" value="TrkA_C"/>
    <property type="match status" value="1"/>
</dbReference>
<proteinExistence type="predicted"/>
<dbReference type="GO" id="GO:0008324">
    <property type="term" value="F:monoatomic cation transmembrane transporter activity"/>
    <property type="evidence" value="ECO:0007669"/>
    <property type="project" value="InterPro"/>
</dbReference>